<dbReference type="GO" id="GO:0005634">
    <property type="term" value="C:nucleus"/>
    <property type="evidence" value="ECO:0007669"/>
    <property type="project" value="UniProtKB-SubCell"/>
</dbReference>
<evidence type="ECO:0000313" key="5">
    <source>
        <dbReference type="Proteomes" id="UP000467840"/>
    </source>
</evidence>
<dbReference type="PANTHER" id="PTHR23196:SF1">
    <property type="entry name" value="PAX-INTERACTING PROTEIN 1"/>
    <property type="match status" value="1"/>
</dbReference>
<evidence type="ECO:0000256" key="1">
    <source>
        <dbReference type="ARBA" id="ARBA00004123"/>
    </source>
</evidence>
<protein>
    <recommendedName>
        <fullName evidence="6">BRCT domain-containing protein</fullName>
    </recommendedName>
</protein>
<evidence type="ECO:0000256" key="2">
    <source>
        <dbReference type="ARBA" id="ARBA00022763"/>
    </source>
</evidence>
<dbReference type="InterPro" id="IPR051579">
    <property type="entry name" value="DDR_Transcriptional_Reg"/>
</dbReference>
<reference evidence="4 5" key="1">
    <citation type="journal article" date="2020" name="Mol. Plant">
        <title>The Chromosome-Based Rubber Tree Genome Provides New Insights into Spurge Genome Evolution and Rubber Biosynthesis.</title>
        <authorList>
            <person name="Liu J."/>
            <person name="Shi C."/>
            <person name="Shi C.C."/>
            <person name="Li W."/>
            <person name="Zhang Q.J."/>
            <person name="Zhang Y."/>
            <person name="Li K."/>
            <person name="Lu H.F."/>
            <person name="Shi C."/>
            <person name="Zhu S.T."/>
            <person name="Xiao Z.Y."/>
            <person name="Nan H."/>
            <person name="Yue Y."/>
            <person name="Zhu X.G."/>
            <person name="Wu Y."/>
            <person name="Hong X.N."/>
            <person name="Fan G.Y."/>
            <person name="Tong Y."/>
            <person name="Zhang D."/>
            <person name="Mao C.L."/>
            <person name="Liu Y.L."/>
            <person name="Hao S.J."/>
            <person name="Liu W.Q."/>
            <person name="Lv M.Q."/>
            <person name="Zhang H.B."/>
            <person name="Liu Y."/>
            <person name="Hu-Tang G.R."/>
            <person name="Wang J.P."/>
            <person name="Wang J.H."/>
            <person name="Sun Y.H."/>
            <person name="Ni S.B."/>
            <person name="Chen W.B."/>
            <person name="Zhang X.C."/>
            <person name="Jiao Y.N."/>
            <person name="Eichler E.E."/>
            <person name="Li G.H."/>
            <person name="Liu X."/>
            <person name="Gao L.Z."/>
        </authorList>
    </citation>
    <scope>NUCLEOTIDE SEQUENCE [LARGE SCALE GENOMIC DNA]</scope>
    <source>
        <strain evidence="5">cv. GT1</strain>
        <tissue evidence="4">Leaf</tissue>
    </source>
</reference>
<proteinExistence type="predicted"/>
<dbReference type="EMBL" id="JAAGAX010000016">
    <property type="protein sequence ID" value="KAF2287729.1"/>
    <property type="molecule type" value="Genomic_DNA"/>
</dbReference>
<evidence type="ECO:0008006" key="6">
    <source>
        <dbReference type="Google" id="ProtNLM"/>
    </source>
</evidence>
<dbReference type="CDD" id="cd17744">
    <property type="entry name" value="BRCT_MDC1_rpt1"/>
    <property type="match status" value="1"/>
</dbReference>
<name>A0A6A6KJX3_HEVBR</name>
<evidence type="ECO:0000313" key="4">
    <source>
        <dbReference type="EMBL" id="KAF2287729.1"/>
    </source>
</evidence>
<evidence type="ECO:0000256" key="3">
    <source>
        <dbReference type="ARBA" id="ARBA00023242"/>
    </source>
</evidence>
<keyword evidence="5" id="KW-1185">Reference proteome</keyword>
<dbReference type="SUPFAM" id="SSF52113">
    <property type="entry name" value="BRCT domain"/>
    <property type="match status" value="1"/>
</dbReference>
<dbReference type="Gene3D" id="3.40.50.10190">
    <property type="entry name" value="BRCT domain"/>
    <property type="match status" value="1"/>
</dbReference>
<dbReference type="AlphaFoldDB" id="A0A6A6KJX3"/>
<sequence length="209" mass="23342">MCTSPANRTTPVNTASPVCISNEYVKQSCKKRLSRSSLMREVSTLCATAREPISAPKDSRKRRDLANVRVLLSHHLDEDIIKQQRKIVDRLKVSIASSITDATHFITDKFVRTRNMLEAIASGKPVGRRVLITTSIKPSKEIVSGLVKAVCGQAVERVGRSTLKDDVVLEDLLVLSCEEDYEVCVPFLKKASALCRSREENSFYTMDEK</sequence>
<dbReference type="InterPro" id="IPR036420">
    <property type="entry name" value="BRCT_dom_sf"/>
</dbReference>
<comment type="subcellular location">
    <subcellularLocation>
        <location evidence="1">Nucleus</location>
    </subcellularLocation>
</comment>
<keyword evidence="3" id="KW-0539">Nucleus</keyword>
<accession>A0A6A6KJX3</accession>
<gene>
    <name evidence="4" type="ORF">GH714_002475</name>
</gene>
<keyword evidence="2" id="KW-0227">DNA damage</keyword>
<dbReference type="GO" id="GO:0006974">
    <property type="term" value="P:DNA damage response"/>
    <property type="evidence" value="ECO:0007669"/>
    <property type="project" value="UniProtKB-KW"/>
</dbReference>
<dbReference type="PANTHER" id="PTHR23196">
    <property type="entry name" value="PAX TRANSCRIPTION ACTIVATION DOMAIN INTERACTING PROTEIN"/>
    <property type="match status" value="1"/>
</dbReference>
<comment type="caution">
    <text evidence="4">The sequence shown here is derived from an EMBL/GenBank/DDBJ whole genome shotgun (WGS) entry which is preliminary data.</text>
</comment>
<organism evidence="4 5">
    <name type="scientific">Hevea brasiliensis</name>
    <name type="common">Para rubber tree</name>
    <name type="synonym">Siphonia brasiliensis</name>
    <dbReference type="NCBI Taxonomy" id="3981"/>
    <lineage>
        <taxon>Eukaryota</taxon>
        <taxon>Viridiplantae</taxon>
        <taxon>Streptophyta</taxon>
        <taxon>Embryophyta</taxon>
        <taxon>Tracheophyta</taxon>
        <taxon>Spermatophyta</taxon>
        <taxon>Magnoliopsida</taxon>
        <taxon>eudicotyledons</taxon>
        <taxon>Gunneridae</taxon>
        <taxon>Pentapetalae</taxon>
        <taxon>rosids</taxon>
        <taxon>fabids</taxon>
        <taxon>Malpighiales</taxon>
        <taxon>Euphorbiaceae</taxon>
        <taxon>Crotonoideae</taxon>
        <taxon>Micrandreae</taxon>
        <taxon>Hevea</taxon>
    </lineage>
</organism>
<dbReference type="Proteomes" id="UP000467840">
    <property type="component" value="Chromosome 8"/>
</dbReference>